<organism evidence="1 2">
    <name type="scientific">Globicatella sulfidifaciens DSM 15739</name>
    <dbReference type="NCBI Taxonomy" id="1121925"/>
    <lineage>
        <taxon>Bacteria</taxon>
        <taxon>Bacillati</taxon>
        <taxon>Bacillota</taxon>
        <taxon>Bacilli</taxon>
        <taxon>Lactobacillales</taxon>
        <taxon>Aerococcaceae</taxon>
        <taxon>Globicatella</taxon>
    </lineage>
</organism>
<accession>A0A1T4KTX0</accession>
<dbReference type="EMBL" id="FUWO01000005">
    <property type="protein sequence ID" value="SJZ45892.1"/>
    <property type="molecule type" value="Genomic_DNA"/>
</dbReference>
<proteinExistence type="predicted"/>
<dbReference type="Proteomes" id="UP000189941">
    <property type="component" value="Unassembled WGS sequence"/>
</dbReference>
<name>A0A1T4KTX0_9LACT</name>
<evidence type="ECO:0000313" key="1">
    <source>
        <dbReference type="EMBL" id="SJZ45892.1"/>
    </source>
</evidence>
<sequence length="50" mass="5772">NEVKDKFGKLNQVIVIKLKAQWLSGLNLRLNDLLETYSTVRGWTDKAKII</sequence>
<protein>
    <submittedName>
        <fullName evidence="1">Uncharacterized protein</fullName>
    </submittedName>
</protein>
<feature type="non-terminal residue" evidence="1">
    <location>
        <position position="1"/>
    </location>
</feature>
<gene>
    <name evidence="1" type="ORF">SAMN02746011_00859</name>
</gene>
<reference evidence="2" key="1">
    <citation type="submission" date="2017-02" db="EMBL/GenBank/DDBJ databases">
        <authorList>
            <person name="Varghese N."/>
            <person name="Submissions S."/>
        </authorList>
    </citation>
    <scope>NUCLEOTIDE SEQUENCE [LARGE SCALE GENOMIC DNA]</scope>
    <source>
        <strain evidence="2">DSM 15739</strain>
    </source>
</reference>
<keyword evidence="2" id="KW-1185">Reference proteome</keyword>
<dbReference type="AlphaFoldDB" id="A0A1T4KTX0"/>
<evidence type="ECO:0000313" key="2">
    <source>
        <dbReference type="Proteomes" id="UP000189941"/>
    </source>
</evidence>